<name>A0A7J8E8C8_ROUAE</name>
<accession>A0A7J8E8C8</accession>
<evidence type="ECO:0000313" key="2">
    <source>
        <dbReference type="Proteomes" id="UP000593571"/>
    </source>
</evidence>
<comment type="caution">
    <text evidence="1">The sequence shown here is derived from an EMBL/GenBank/DDBJ whole genome shotgun (WGS) entry which is preliminary data.</text>
</comment>
<dbReference type="EMBL" id="JACASE010000010">
    <property type="protein sequence ID" value="KAF6431556.1"/>
    <property type="molecule type" value="Genomic_DNA"/>
</dbReference>
<evidence type="ECO:0000313" key="1">
    <source>
        <dbReference type="EMBL" id="KAF6431556.1"/>
    </source>
</evidence>
<sequence>MTCTFLFIPRYARDSTYENFVEPNVLRCHFLTVRDNERNHCLRRVLWCYSRRDDRMAARNEYSRGSTVGYYFPIAHKTKAENYVMTSTPVFDTRRTWNGIRKLFIMTFHRVYFQNAHEMAPKLRFMTCAVIYSENAHSVATGEYSQETTQVLFLKCPPDGSGEQISRRTHFCSSRDSHDMATEKKFIGTRDGVVFLKAHDSGSGNFSRDARWRYPPNAHQVAAENKFFCSHTPECYYQNFYEMATENSFSLLAVLCCSQV</sequence>
<proteinExistence type="predicted"/>
<protein>
    <submittedName>
        <fullName evidence="1">Uncharacterized protein</fullName>
    </submittedName>
</protein>
<gene>
    <name evidence="1" type="ORF">HJG63_008073</name>
</gene>
<dbReference type="Proteomes" id="UP000593571">
    <property type="component" value="Unassembled WGS sequence"/>
</dbReference>
<dbReference type="AlphaFoldDB" id="A0A7J8E8C8"/>
<reference evidence="1 2" key="1">
    <citation type="journal article" date="2020" name="Nature">
        <title>Six reference-quality genomes reveal evolution of bat adaptations.</title>
        <authorList>
            <person name="Jebb D."/>
            <person name="Huang Z."/>
            <person name="Pippel M."/>
            <person name="Hughes G.M."/>
            <person name="Lavrichenko K."/>
            <person name="Devanna P."/>
            <person name="Winkler S."/>
            <person name="Jermiin L.S."/>
            <person name="Skirmuntt E.C."/>
            <person name="Katzourakis A."/>
            <person name="Burkitt-Gray L."/>
            <person name="Ray D.A."/>
            <person name="Sullivan K.A.M."/>
            <person name="Roscito J.G."/>
            <person name="Kirilenko B.M."/>
            <person name="Davalos L.M."/>
            <person name="Corthals A.P."/>
            <person name="Power M.L."/>
            <person name="Jones G."/>
            <person name="Ransome R.D."/>
            <person name="Dechmann D.K.N."/>
            <person name="Locatelli A.G."/>
            <person name="Puechmaille S.J."/>
            <person name="Fedrigo O."/>
            <person name="Jarvis E.D."/>
            <person name="Hiller M."/>
            <person name="Vernes S.C."/>
            <person name="Myers E.W."/>
            <person name="Teeling E.C."/>
        </authorList>
    </citation>
    <scope>NUCLEOTIDE SEQUENCE [LARGE SCALE GENOMIC DNA]</scope>
    <source>
        <strain evidence="1">MRouAeg1</strain>
        <tissue evidence="1">Muscle</tissue>
    </source>
</reference>
<keyword evidence="2" id="KW-1185">Reference proteome</keyword>
<organism evidence="1 2">
    <name type="scientific">Rousettus aegyptiacus</name>
    <name type="common">Egyptian fruit bat</name>
    <name type="synonym">Pteropus aegyptiacus</name>
    <dbReference type="NCBI Taxonomy" id="9407"/>
    <lineage>
        <taxon>Eukaryota</taxon>
        <taxon>Metazoa</taxon>
        <taxon>Chordata</taxon>
        <taxon>Craniata</taxon>
        <taxon>Vertebrata</taxon>
        <taxon>Euteleostomi</taxon>
        <taxon>Mammalia</taxon>
        <taxon>Eutheria</taxon>
        <taxon>Laurasiatheria</taxon>
        <taxon>Chiroptera</taxon>
        <taxon>Yinpterochiroptera</taxon>
        <taxon>Pteropodoidea</taxon>
        <taxon>Pteropodidae</taxon>
        <taxon>Rousettinae</taxon>
        <taxon>Rousettus</taxon>
    </lineage>
</organism>